<feature type="transmembrane region" description="Helical" evidence="6">
    <location>
        <begin position="178"/>
        <end position="200"/>
    </location>
</feature>
<keyword evidence="5 6" id="KW-0472">Membrane</keyword>
<protein>
    <submittedName>
        <fullName evidence="8">Membrane protein</fullName>
    </submittedName>
</protein>
<feature type="domain" description="EamA" evidence="7">
    <location>
        <begin position="12"/>
        <end position="139"/>
    </location>
</feature>
<evidence type="ECO:0000256" key="2">
    <source>
        <dbReference type="ARBA" id="ARBA00007362"/>
    </source>
</evidence>
<feature type="transmembrane region" description="Helical" evidence="6">
    <location>
        <begin position="152"/>
        <end position="171"/>
    </location>
</feature>
<gene>
    <name evidence="8" type="ORF">Aru02nite_61520</name>
</gene>
<keyword evidence="3 6" id="KW-0812">Transmembrane</keyword>
<organism evidence="8 9">
    <name type="scientific">Actinocatenispora rupis</name>
    <dbReference type="NCBI Taxonomy" id="519421"/>
    <lineage>
        <taxon>Bacteria</taxon>
        <taxon>Bacillati</taxon>
        <taxon>Actinomycetota</taxon>
        <taxon>Actinomycetes</taxon>
        <taxon>Micromonosporales</taxon>
        <taxon>Micromonosporaceae</taxon>
        <taxon>Actinocatenispora</taxon>
    </lineage>
</organism>
<evidence type="ECO:0000256" key="1">
    <source>
        <dbReference type="ARBA" id="ARBA00004141"/>
    </source>
</evidence>
<dbReference type="InterPro" id="IPR050638">
    <property type="entry name" value="AA-Vitamin_Transporters"/>
</dbReference>
<feature type="transmembrane region" description="Helical" evidence="6">
    <location>
        <begin position="72"/>
        <end position="93"/>
    </location>
</feature>
<comment type="subcellular location">
    <subcellularLocation>
        <location evidence="1">Membrane</location>
        <topology evidence="1">Multi-pass membrane protein</topology>
    </subcellularLocation>
</comment>
<feature type="domain" description="EamA" evidence="7">
    <location>
        <begin position="153"/>
        <end position="294"/>
    </location>
</feature>
<evidence type="ECO:0000259" key="7">
    <source>
        <dbReference type="Pfam" id="PF00892"/>
    </source>
</evidence>
<accession>A0A8J3J6Z1</accession>
<feature type="transmembrane region" description="Helical" evidence="6">
    <location>
        <begin position="126"/>
        <end position="146"/>
    </location>
</feature>
<dbReference type="EMBL" id="BOMB01000040">
    <property type="protein sequence ID" value="GID15263.1"/>
    <property type="molecule type" value="Genomic_DNA"/>
</dbReference>
<name>A0A8J3J6Z1_9ACTN</name>
<dbReference type="Gene3D" id="1.10.3730.20">
    <property type="match status" value="1"/>
</dbReference>
<feature type="transmembrane region" description="Helical" evidence="6">
    <location>
        <begin position="220"/>
        <end position="241"/>
    </location>
</feature>
<dbReference type="Proteomes" id="UP000612808">
    <property type="component" value="Unassembled WGS sequence"/>
</dbReference>
<feature type="transmembrane region" description="Helical" evidence="6">
    <location>
        <begin position="42"/>
        <end position="60"/>
    </location>
</feature>
<dbReference type="GO" id="GO:0016020">
    <property type="term" value="C:membrane"/>
    <property type="evidence" value="ECO:0007669"/>
    <property type="project" value="UniProtKB-SubCell"/>
</dbReference>
<dbReference type="InterPro" id="IPR000620">
    <property type="entry name" value="EamA_dom"/>
</dbReference>
<proteinExistence type="inferred from homology"/>
<reference evidence="8" key="1">
    <citation type="submission" date="2021-01" db="EMBL/GenBank/DDBJ databases">
        <title>Whole genome shotgun sequence of Actinocatenispora rupis NBRC 107355.</title>
        <authorList>
            <person name="Komaki H."/>
            <person name="Tamura T."/>
        </authorList>
    </citation>
    <scope>NUCLEOTIDE SEQUENCE</scope>
    <source>
        <strain evidence="8">NBRC 107355</strain>
    </source>
</reference>
<dbReference type="InterPro" id="IPR037185">
    <property type="entry name" value="EmrE-like"/>
</dbReference>
<keyword evidence="9" id="KW-1185">Reference proteome</keyword>
<dbReference type="PANTHER" id="PTHR32322">
    <property type="entry name" value="INNER MEMBRANE TRANSPORTER"/>
    <property type="match status" value="1"/>
</dbReference>
<keyword evidence="4 6" id="KW-1133">Transmembrane helix</keyword>
<evidence type="ECO:0000256" key="5">
    <source>
        <dbReference type="ARBA" id="ARBA00023136"/>
    </source>
</evidence>
<dbReference type="SUPFAM" id="SSF103481">
    <property type="entry name" value="Multidrug resistance efflux transporter EmrE"/>
    <property type="match status" value="2"/>
</dbReference>
<evidence type="ECO:0000256" key="3">
    <source>
        <dbReference type="ARBA" id="ARBA00022692"/>
    </source>
</evidence>
<evidence type="ECO:0000313" key="9">
    <source>
        <dbReference type="Proteomes" id="UP000612808"/>
    </source>
</evidence>
<dbReference type="Pfam" id="PF00892">
    <property type="entry name" value="EamA"/>
    <property type="match status" value="2"/>
</dbReference>
<dbReference type="AlphaFoldDB" id="A0A8J3J6Z1"/>
<evidence type="ECO:0000256" key="4">
    <source>
        <dbReference type="ARBA" id="ARBA00022989"/>
    </source>
</evidence>
<feature type="transmembrane region" description="Helical" evidence="6">
    <location>
        <begin position="99"/>
        <end position="119"/>
    </location>
</feature>
<sequence length="313" mass="31511">MGAAPFRTPTAGLGLAVASALAFGGSGPVAKPLIDAGLSPLSVAWLRVAGAALLLLPLAVRHLGALRRRPVAIVGYGLFAVAGVQSCYFAAIARIPVGVALLVEYLAPVLVLAFVRVVLRRRVSRAALVGVVLAVVGLANVVEVWSGARFDLLGLGLALAAACCQVVYFVLSESAGDGVGPVAMLGPGLLVGAVAMTVVARPWSMPWHLLTTAPEVRGHAVPAIVLVAWIAVVATVVAYLTGIAAVRRLSAPVASTVATLEAVIAALLAWLLLGEAMDAVQIGGGVLVLAGAVVAQRATPATAPEPEPVPVGS</sequence>
<feature type="transmembrane region" description="Helical" evidence="6">
    <location>
        <begin position="253"/>
        <end position="273"/>
    </location>
</feature>
<evidence type="ECO:0000256" key="6">
    <source>
        <dbReference type="SAM" id="Phobius"/>
    </source>
</evidence>
<dbReference type="RefSeq" id="WP_203663486.1">
    <property type="nucleotide sequence ID" value="NZ_BAAAZM010000005.1"/>
</dbReference>
<comment type="similarity">
    <text evidence="2">Belongs to the EamA transporter family.</text>
</comment>
<dbReference type="PANTHER" id="PTHR32322:SF2">
    <property type="entry name" value="EAMA DOMAIN-CONTAINING PROTEIN"/>
    <property type="match status" value="1"/>
</dbReference>
<comment type="caution">
    <text evidence="8">The sequence shown here is derived from an EMBL/GenBank/DDBJ whole genome shotgun (WGS) entry which is preliminary data.</text>
</comment>
<evidence type="ECO:0000313" key="8">
    <source>
        <dbReference type="EMBL" id="GID15263.1"/>
    </source>
</evidence>